<reference evidence="4 5" key="1">
    <citation type="submission" date="2019-08" db="EMBL/GenBank/DDBJ databases">
        <title>Draft genome sequences of two oriental melons (Cucumis melo L. var makuwa).</title>
        <authorList>
            <person name="Kwon S.-Y."/>
        </authorList>
    </citation>
    <scope>NUCLEOTIDE SEQUENCE [LARGE SCALE GENOMIC DNA]</scope>
    <source>
        <strain evidence="5">cv. Chang Bougi</strain>
        <strain evidence="4">cv. SW 3</strain>
        <tissue evidence="2">Leaf</tissue>
    </source>
</reference>
<sequence>METFLKVSKSFLKRHHQNSLPTVLDLLGHRRKVRLFSDLESLQPALRNLFPSSSRMSTTSSAITTVSRFQSLSLDVVARLDSIAWILKGAIFVCISSIFFTIGLNFLSFVALVSFVGNYYSVYQANNGSPQVFPPNLAS</sequence>
<keyword evidence="1" id="KW-0812">Transmembrane</keyword>
<dbReference type="EMBL" id="SSTD01011101">
    <property type="protein sequence ID" value="TYK10625.1"/>
    <property type="molecule type" value="Genomic_DNA"/>
</dbReference>
<accession>A0A5A7TGX1</accession>
<protein>
    <submittedName>
        <fullName evidence="2">Uncharacterized protein</fullName>
    </submittedName>
</protein>
<keyword evidence="1" id="KW-0472">Membrane</keyword>
<evidence type="ECO:0000313" key="5">
    <source>
        <dbReference type="Proteomes" id="UP000321947"/>
    </source>
</evidence>
<evidence type="ECO:0000256" key="1">
    <source>
        <dbReference type="SAM" id="Phobius"/>
    </source>
</evidence>
<dbReference type="Proteomes" id="UP000321393">
    <property type="component" value="Unassembled WGS sequence"/>
</dbReference>
<evidence type="ECO:0000313" key="4">
    <source>
        <dbReference type="Proteomes" id="UP000321393"/>
    </source>
</evidence>
<keyword evidence="1" id="KW-1133">Transmembrane helix</keyword>
<evidence type="ECO:0000313" key="3">
    <source>
        <dbReference type="EMBL" id="TYK10625.1"/>
    </source>
</evidence>
<proteinExistence type="predicted"/>
<gene>
    <name evidence="3" type="ORF">E5676_scaffold315G001040</name>
    <name evidence="2" type="ORF">E6C27_scaffold125G00230</name>
</gene>
<name>A0A5A7TGX1_CUCMM</name>
<dbReference type="Proteomes" id="UP000321947">
    <property type="component" value="Unassembled WGS sequence"/>
</dbReference>
<dbReference type="AlphaFoldDB" id="A0A5A7TGX1"/>
<evidence type="ECO:0000313" key="2">
    <source>
        <dbReference type="EMBL" id="KAA0040911.1"/>
    </source>
</evidence>
<feature type="transmembrane region" description="Helical" evidence="1">
    <location>
        <begin position="89"/>
        <end position="116"/>
    </location>
</feature>
<dbReference type="EMBL" id="SSTE01017007">
    <property type="protein sequence ID" value="KAA0040911.1"/>
    <property type="molecule type" value="Genomic_DNA"/>
</dbReference>
<comment type="caution">
    <text evidence="2">The sequence shown here is derived from an EMBL/GenBank/DDBJ whole genome shotgun (WGS) entry which is preliminary data.</text>
</comment>
<organism evidence="2 4">
    <name type="scientific">Cucumis melo var. makuwa</name>
    <name type="common">Oriental melon</name>
    <dbReference type="NCBI Taxonomy" id="1194695"/>
    <lineage>
        <taxon>Eukaryota</taxon>
        <taxon>Viridiplantae</taxon>
        <taxon>Streptophyta</taxon>
        <taxon>Embryophyta</taxon>
        <taxon>Tracheophyta</taxon>
        <taxon>Spermatophyta</taxon>
        <taxon>Magnoliopsida</taxon>
        <taxon>eudicotyledons</taxon>
        <taxon>Gunneridae</taxon>
        <taxon>Pentapetalae</taxon>
        <taxon>rosids</taxon>
        <taxon>fabids</taxon>
        <taxon>Cucurbitales</taxon>
        <taxon>Cucurbitaceae</taxon>
        <taxon>Benincaseae</taxon>
        <taxon>Cucumis</taxon>
    </lineage>
</organism>